<dbReference type="PANTHER" id="PTHR37540">
    <property type="entry name" value="TRANSCRIPTION FACTOR (ACR-2), PUTATIVE-RELATED-RELATED"/>
    <property type="match status" value="1"/>
</dbReference>
<evidence type="ECO:0000313" key="2">
    <source>
        <dbReference type="EMBL" id="KAF2112849.1"/>
    </source>
</evidence>
<organism evidence="2 3">
    <name type="scientific">Lophiotrema nucula</name>
    <dbReference type="NCBI Taxonomy" id="690887"/>
    <lineage>
        <taxon>Eukaryota</taxon>
        <taxon>Fungi</taxon>
        <taxon>Dikarya</taxon>
        <taxon>Ascomycota</taxon>
        <taxon>Pezizomycotina</taxon>
        <taxon>Dothideomycetes</taxon>
        <taxon>Pleosporomycetidae</taxon>
        <taxon>Pleosporales</taxon>
        <taxon>Lophiotremataceae</taxon>
        <taxon>Lophiotrema</taxon>
    </lineage>
</organism>
<feature type="region of interest" description="Disordered" evidence="1">
    <location>
        <begin position="45"/>
        <end position="64"/>
    </location>
</feature>
<dbReference type="InterPro" id="IPR021858">
    <property type="entry name" value="Fun_TF"/>
</dbReference>
<dbReference type="PANTHER" id="PTHR37540:SF5">
    <property type="entry name" value="TRANSCRIPTION FACTOR DOMAIN-CONTAINING PROTEIN"/>
    <property type="match status" value="1"/>
</dbReference>
<dbReference type="OrthoDB" id="4158087at2759"/>
<proteinExistence type="predicted"/>
<evidence type="ECO:0000313" key="3">
    <source>
        <dbReference type="Proteomes" id="UP000799770"/>
    </source>
</evidence>
<dbReference type="AlphaFoldDB" id="A0A6A5Z090"/>
<dbReference type="EMBL" id="ML977329">
    <property type="protein sequence ID" value="KAF2112849.1"/>
    <property type="molecule type" value="Genomic_DNA"/>
</dbReference>
<accession>A0A6A5Z090</accession>
<sequence>MLETLASTQHASKSPKTEFLFITTSTIPQRLKKGDALRHAISSHAAKARVSGAGSSRFDKDELTARPTKWKDSRKIREKYTAKIKLQSWRRKSGRRRAPDRTEKQELQPDPTWLQVRTGALIVHELSPPNPLPISFFPNTGILLNFYHCLNTNSFALNPDGDWFDLIRGDAAALHALISVAGRIRALQLGKEEETDVSRHKSEALKLINQQLSANDGILTDTLIAAVAVLVNQEAMSSSFESATIHMQGLAQMVQLRGGLASVNSRLVLQRVIAWGDFSYSTTWGRPLFFPRLASLDARLPPSLRRSGSNTLKAAYASESHALPQTLFDAFDLLNAITYAIDNFETGNFGRRDISDSIYHAEYMLSELNSQVTPLGNDHTAAALTAAALLFSHLCIRSLPVNAPRHRFLFSSLHSILQDSTLALDPQDLEAQNCVLLWLHCVGAADESKSIPRGLHIAEIERLCIALELRMYEDFETSLKLVLWVEEYPYARRVWEDVSLSLAIEQDL</sequence>
<evidence type="ECO:0008006" key="4">
    <source>
        <dbReference type="Google" id="ProtNLM"/>
    </source>
</evidence>
<feature type="compositionally biased region" description="Basic and acidic residues" evidence="1">
    <location>
        <begin position="97"/>
        <end position="107"/>
    </location>
</feature>
<dbReference type="Pfam" id="PF11951">
    <property type="entry name" value="Fungal_trans_2"/>
    <property type="match status" value="1"/>
</dbReference>
<gene>
    <name evidence="2" type="ORF">BDV96DRAFT_145287</name>
</gene>
<protein>
    <recommendedName>
        <fullName evidence="4">Fungal-specific transcription factor domain-containing protein</fullName>
    </recommendedName>
</protein>
<reference evidence="2" key="1">
    <citation type="journal article" date="2020" name="Stud. Mycol.">
        <title>101 Dothideomycetes genomes: a test case for predicting lifestyles and emergence of pathogens.</title>
        <authorList>
            <person name="Haridas S."/>
            <person name="Albert R."/>
            <person name="Binder M."/>
            <person name="Bloem J."/>
            <person name="Labutti K."/>
            <person name="Salamov A."/>
            <person name="Andreopoulos B."/>
            <person name="Baker S."/>
            <person name="Barry K."/>
            <person name="Bills G."/>
            <person name="Bluhm B."/>
            <person name="Cannon C."/>
            <person name="Castanera R."/>
            <person name="Culley D."/>
            <person name="Daum C."/>
            <person name="Ezra D."/>
            <person name="Gonzalez J."/>
            <person name="Henrissat B."/>
            <person name="Kuo A."/>
            <person name="Liang C."/>
            <person name="Lipzen A."/>
            <person name="Lutzoni F."/>
            <person name="Magnuson J."/>
            <person name="Mondo S."/>
            <person name="Nolan M."/>
            <person name="Ohm R."/>
            <person name="Pangilinan J."/>
            <person name="Park H.-J."/>
            <person name="Ramirez L."/>
            <person name="Alfaro M."/>
            <person name="Sun H."/>
            <person name="Tritt A."/>
            <person name="Yoshinaga Y."/>
            <person name="Zwiers L.-H."/>
            <person name="Turgeon B."/>
            <person name="Goodwin S."/>
            <person name="Spatafora J."/>
            <person name="Crous P."/>
            <person name="Grigoriev I."/>
        </authorList>
    </citation>
    <scope>NUCLEOTIDE SEQUENCE</scope>
    <source>
        <strain evidence="2">CBS 627.86</strain>
    </source>
</reference>
<dbReference type="Proteomes" id="UP000799770">
    <property type="component" value="Unassembled WGS sequence"/>
</dbReference>
<keyword evidence="3" id="KW-1185">Reference proteome</keyword>
<evidence type="ECO:0000256" key="1">
    <source>
        <dbReference type="SAM" id="MobiDB-lite"/>
    </source>
</evidence>
<name>A0A6A5Z090_9PLEO</name>
<feature type="region of interest" description="Disordered" evidence="1">
    <location>
        <begin position="88"/>
        <end position="107"/>
    </location>
</feature>